<evidence type="ECO:0000313" key="1">
    <source>
        <dbReference type="EMBL" id="EHJ58470.1"/>
    </source>
</evidence>
<dbReference type="EMBL" id="AGFM01000079">
    <property type="protein sequence ID" value="EHJ58470.1"/>
    <property type="molecule type" value="Genomic_DNA"/>
</dbReference>
<sequence>MIEDPARDAHGVLATAEQSALGGEAVPFDGDCHDMIHFITRIYGLMLRRTPSCGFW</sequence>
<evidence type="ECO:0000313" key="2">
    <source>
        <dbReference type="Proteomes" id="UP000004030"/>
    </source>
</evidence>
<dbReference type="PATRIC" id="fig|1088721.3.peg.4498"/>
<keyword evidence="2" id="KW-1185">Reference proteome</keyword>
<accession>G6EJQ7</accession>
<dbReference type="AlphaFoldDB" id="G6EJQ7"/>
<dbReference type="Proteomes" id="UP000004030">
    <property type="component" value="Unassembled WGS sequence"/>
</dbReference>
<proteinExistence type="predicted"/>
<gene>
    <name evidence="1" type="ORF">NSU_4578</name>
</gene>
<name>G6EJQ7_9SPHN</name>
<organism evidence="1 2">
    <name type="scientific">Novosphingobium pentaromativorans US6-1</name>
    <dbReference type="NCBI Taxonomy" id="1088721"/>
    <lineage>
        <taxon>Bacteria</taxon>
        <taxon>Pseudomonadati</taxon>
        <taxon>Pseudomonadota</taxon>
        <taxon>Alphaproteobacteria</taxon>
        <taxon>Sphingomonadales</taxon>
        <taxon>Sphingomonadaceae</taxon>
        <taxon>Novosphingobium</taxon>
    </lineage>
</organism>
<protein>
    <submittedName>
        <fullName evidence="1">Uncharacterized protein</fullName>
    </submittedName>
</protein>
<reference evidence="1 2" key="1">
    <citation type="journal article" date="2012" name="J. Bacteriol.">
        <title>Genome sequence of benzo(a)pyrene-degrading bacterium Novosphingobium pentaromativorans US6-1.</title>
        <authorList>
            <person name="Luo Y.R."/>
            <person name="Kang S.G."/>
            <person name="Kim S.J."/>
            <person name="Kim M.R."/>
            <person name="Li N."/>
            <person name="Lee J.H."/>
            <person name="Kwon K.K."/>
        </authorList>
    </citation>
    <scope>NUCLEOTIDE SEQUENCE [LARGE SCALE GENOMIC DNA]</scope>
    <source>
        <strain evidence="1 2">US6-1</strain>
    </source>
</reference>
<comment type="caution">
    <text evidence="1">The sequence shown here is derived from an EMBL/GenBank/DDBJ whole genome shotgun (WGS) entry which is preliminary data.</text>
</comment>